<dbReference type="Gene3D" id="3.30.450.20">
    <property type="entry name" value="PAS domain"/>
    <property type="match status" value="2"/>
</dbReference>
<dbReference type="InterPro" id="IPR035965">
    <property type="entry name" value="PAS-like_dom_sf"/>
</dbReference>
<evidence type="ECO:0000313" key="17">
    <source>
        <dbReference type="Proteomes" id="UP001597018"/>
    </source>
</evidence>
<keyword evidence="11" id="KW-1133">Transmembrane helix</keyword>
<dbReference type="Proteomes" id="UP001597018">
    <property type="component" value="Unassembled WGS sequence"/>
</dbReference>
<dbReference type="PANTHER" id="PTHR43547">
    <property type="entry name" value="TWO-COMPONENT HISTIDINE KINASE"/>
    <property type="match status" value="1"/>
</dbReference>
<dbReference type="Pfam" id="PF17203">
    <property type="entry name" value="sCache_3_2"/>
    <property type="match status" value="1"/>
</dbReference>
<proteinExistence type="predicted"/>
<keyword evidence="7" id="KW-0812">Transmembrane</keyword>
<dbReference type="SMART" id="SM00387">
    <property type="entry name" value="HATPase_c"/>
    <property type="match status" value="1"/>
</dbReference>
<evidence type="ECO:0000313" key="16">
    <source>
        <dbReference type="EMBL" id="MFD0922011.1"/>
    </source>
</evidence>
<dbReference type="Gene3D" id="3.30.565.10">
    <property type="entry name" value="Histidine kinase-like ATPase, C-terminal domain"/>
    <property type="match status" value="1"/>
</dbReference>
<evidence type="ECO:0000256" key="8">
    <source>
        <dbReference type="ARBA" id="ARBA00022741"/>
    </source>
</evidence>
<dbReference type="GO" id="GO:0005524">
    <property type="term" value="F:ATP binding"/>
    <property type="evidence" value="ECO:0007669"/>
    <property type="project" value="UniProtKB-KW"/>
</dbReference>
<evidence type="ECO:0000256" key="4">
    <source>
        <dbReference type="ARBA" id="ARBA00022475"/>
    </source>
</evidence>
<dbReference type="PRINTS" id="PR00344">
    <property type="entry name" value="BCTRLSENSOR"/>
</dbReference>
<organism evidence="16 17">
    <name type="scientific">Saccharopolyspora rosea</name>
    <dbReference type="NCBI Taxonomy" id="524884"/>
    <lineage>
        <taxon>Bacteria</taxon>
        <taxon>Bacillati</taxon>
        <taxon>Actinomycetota</taxon>
        <taxon>Actinomycetes</taxon>
        <taxon>Pseudonocardiales</taxon>
        <taxon>Pseudonocardiaceae</taxon>
        <taxon>Saccharopolyspora</taxon>
    </lineage>
</organism>
<evidence type="ECO:0000256" key="1">
    <source>
        <dbReference type="ARBA" id="ARBA00000085"/>
    </source>
</evidence>
<dbReference type="InterPro" id="IPR003594">
    <property type="entry name" value="HATPase_dom"/>
</dbReference>
<keyword evidence="13" id="KW-0472">Membrane</keyword>
<evidence type="ECO:0000256" key="10">
    <source>
        <dbReference type="ARBA" id="ARBA00022840"/>
    </source>
</evidence>
<keyword evidence="6" id="KW-0808">Transferase</keyword>
<dbReference type="InterPro" id="IPR029151">
    <property type="entry name" value="Sensor-like_sf"/>
</dbReference>
<comment type="catalytic activity">
    <reaction evidence="1">
        <text>ATP + protein L-histidine = ADP + protein N-phospho-L-histidine.</text>
        <dbReference type="EC" id="2.7.13.3"/>
    </reaction>
</comment>
<protein>
    <recommendedName>
        <fullName evidence="3">histidine kinase</fullName>
        <ecNumber evidence="3">2.7.13.3</ecNumber>
    </recommendedName>
</protein>
<dbReference type="InterPro" id="IPR039506">
    <property type="entry name" value="SPOB_a"/>
</dbReference>
<dbReference type="InterPro" id="IPR005467">
    <property type="entry name" value="His_kinase_dom"/>
</dbReference>
<dbReference type="SUPFAM" id="SSF55874">
    <property type="entry name" value="ATPase domain of HSP90 chaperone/DNA topoisomerase II/histidine kinase"/>
    <property type="match status" value="1"/>
</dbReference>
<dbReference type="PROSITE" id="PS50109">
    <property type="entry name" value="HIS_KIN"/>
    <property type="match status" value="1"/>
</dbReference>
<evidence type="ECO:0000256" key="3">
    <source>
        <dbReference type="ARBA" id="ARBA00012438"/>
    </source>
</evidence>
<evidence type="ECO:0000256" key="2">
    <source>
        <dbReference type="ARBA" id="ARBA00004651"/>
    </source>
</evidence>
<dbReference type="SUPFAM" id="SSF55785">
    <property type="entry name" value="PYP-like sensor domain (PAS domain)"/>
    <property type="match status" value="1"/>
</dbReference>
<feature type="region of interest" description="Disordered" evidence="14">
    <location>
        <begin position="100"/>
        <end position="121"/>
    </location>
</feature>
<dbReference type="EMBL" id="JBHTIW010000017">
    <property type="protein sequence ID" value="MFD0922011.1"/>
    <property type="molecule type" value="Genomic_DNA"/>
</dbReference>
<dbReference type="SUPFAM" id="SSF103190">
    <property type="entry name" value="Sensory domain-like"/>
    <property type="match status" value="1"/>
</dbReference>
<gene>
    <name evidence="16" type="ORF">ACFQ16_19885</name>
</gene>
<dbReference type="Pfam" id="PF02518">
    <property type="entry name" value="HATPase_c"/>
    <property type="match status" value="1"/>
</dbReference>
<evidence type="ECO:0000256" key="14">
    <source>
        <dbReference type="SAM" id="MobiDB-lite"/>
    </source>
</evidence>
<name>A0ABW3FTZ0_9PSEU</name>
<dbReference type="InterPro" id="IPR036890">
    <property type="entry name" value="HATPase_C_sf"/>
</dbReference>
<sequence length="555" mass="58106">MFRRRPRIATQALLAQVSVLLLVLGAGFLITAALVREQSEHQYAERALAVARTTAENPVIVDRIASGDDPGGAVARLAERVRRGTGMAFVVVTDARGIRRSHPDPARIGQPVSTDPTALGGAESVSVQRGTLGTSARAKVPLRDAAGRVVGEVSTGVRVRTADAAAAPLVRVAAGFAAAALLVGTVAAALLTRRLKRQTLGLEPADLADLLREQQAVLGGVGDGVLAIDRRDRITVCNAEAARLLGGEPPRGTPVSRAGLPAVLERALVDRRELRQSLLVCGDHLLVVTAQAVRRGEQDLGHVLTLRDRTQLDELERELSALRALSDALRAQAHEYTNRLHTLSGLLATGTREEAQTYLRELAEAPLATEGRDGARIADPYLRGLLAAKTATASERGIALRLLADSHLPRPLTDPLDVVGVVGNLLDNAIRAAAEGARRPAWVEISVLAEGDALHVAVTDSGDGVPPDAVDQLFTRGFTTRARADGDTAARAASTGRGHGIGLPLARQLVVKHGGALWLERAGGADHGAVFLARAPGVVEPPGTTRDATLAGAEA</sequence>
<dbReference type="Pfam" id="PF14689">
    <property type="entry name" value="SPOB_a"/>
    <property type="match status" value="1"/>
</dbReference>
<comment type="subcellular location">
    <subcellularLocation>
        <location evidence="2">Cell membrane</location>
        <topology evidence="2">Multi-pass membrane protein</topology>
    </subcellularLocation>
</comment>
<dbReference type="SUPFAM" id="SSF55890">
    <property type="entry name" value="Sporulation response regulatory protein Spo0B"/>
    <property type="match status" value="1"/>
</dbReference>
<dbReference type="PANTHER" id="PTHR43547:SF10">
    <property type="entry name" value="SENSOR HISTIDINE KINASE DCUS"/>
    <property type="match status" value="1"/>
</dbReference>
<keyword evidence="5" id="KW-0597">Phosphoprotein</keyword>
<accession>A0ABW3FTZ0</accession>
<comment type="caution">
    <text evidence="16">The sequence shown here is derived from an EMBL/GenBank/DDBJ whole genome shotgun (WGS) entry which is preliminary data.</text>
</comment>
<feature type="domain" description="Histidine kinase" evidence="15">
    <location>
        <begin position="310"/>
        <end position="539"/>
    </location>
</feature>
<dbReference type="InterPro" id="IPR004358">
    <property type="entry name" value="Sig_transdc_His_kin-like_C"/>
</dbReference>
<evidence type="ECO:0000256" key="9">
    <source>
        <dbReference type="ARBA" id="ARBA00022777"/>
    </source>
</evidence>
<dbReference type="InterPro" id="IPR033463">
    <property type="entry name" value="sCache_3"/>
</dbReference>
<dbReference type="InterPro" id="IPR016120">
    <property type="entry name" value="Sig_transdc_His_kin_SpoOB"/>
</dbReference>
<evidence type="ECO:0000256" key="6">
    <source>
        <dbReference type="ARBA" id="ARBA00022679"/>
    </source>
</evidence>
<keyword evidence="10 16" id="KW-0067">ATP-binding</keyword>
<keyword evidence="17" id="KW-1185">Reference proteome</keyword>
<evidence type="ECO:0000256" key="12">
    <source>
        <dbReference type="ARBA" id="ARBA00023012"/>
    </source>
</evidence>
<evidence type="ECO:0000256" key="7">
    <source>
        <dbReference type="ARBA" id="ARBA00022692"/>
    </source>
</evidence>
<evidence type="ECO:0000256" key="13">
    <source>
        <dbReference type="ARBA" id="ARBA00023136"/>
    </source>
</evidence>
<keyword evidence="9" id="KW-0418">Kinase</keyword>
<keyword evidence="12" id="KW-0902">Two-component regulatory system</keyword>
<reference evidence="17" key="1">
    <citation type="journal article" date="2019" name="Int. J. Syst. Evol. Microbiol.">
        <title>The Global Catalogue of Microorganisms (GCM) 10K type strain sequencing project: providing services to taxonomists for standard genome sequencing and annotation.</title>
        <authorList>
            <consortium name="The Broad Institute Genomics Platform"/>
            <consortium name="The Broad Institute Genome Sequencing Center for Infectious Disease"/>
            <person name="Wu L."/>
            <person name="Ma J."/>
        </authorList>
    </citation>
    <scope>NUCLEOTIDE SEQUENCE [LARGE SCALE GENOMIC DNA]</scope>
    <source>
        <strain evidence="17">CCUG 56401</strain>
    </source>
</reference>
<evidence type="ECO:0000256" key="5">
    <source>
        <dbReference type="ARBA" id="ARBA00022553"/>
    </source>
</evidence>
<dbReference type="RefSeq" id="WP_263248337.1">
    <property type="nucleotide sequence ID" value="NZ_BAABLT010000026.1"/>
</dbReference>
<dbReference type="EC" id="2.7.13.3" evidence="3"/>
<dbReference type="Gene3D" id="1.10.287.130">
    <property type="match status" value="1"/>
</dbReference>
<keyword evidence="8" id="KW-0547">Nucleotide-binding</keyword>
<evidence type="ECO:0000259" key="15">
    <source>
        <dbReference type="PROSITE" id="PS50109"/>
    </source>
</evidence>
<keyword evidence="4" id="KW-1003">Cell membrane</keyword>
<evidence type="ECO:0000256" key="11">
    <source>
        <dbReference type="ARBA" id="ARBA00022989"/>
    </source>
</evidence>